<comment type="similarity">
    <text evidence="1">Belongs to the OsmC/Ohr family.</text>
</comment>
<accession>A0ABU9CMX7</accession>
<dbReference type="PANTHER" id="PTHR33797">
    <property type="entry name" value="ORGANIC HYDROPEROXIDE RESISTANCE PROTEIN-LIKE"/>
    <property type="match status" value="1"/>
</dbReference>
<evidence type="ECO:0000313" key="4">
    <source>
        <dbReference type="Proteomes" id="UP001365405"/>
    </source>
</evidence>
<reference evidence="3 4" key="1">
    <citation type="submission" date="2024-04" db="EMBL/GenBank/DDBJ databases">
        <title>Novel species of the genus Ideonella isolated from streams.</title>
        <authorList>
            <person name="Lu H."/>
        </authorList>
    </citation>
    <scope>NUCLEOTIDE SEQUENCE [LARGE SCALE GENOMIC DNA]</scope>
    <source>
        <strain evidence="3 4">DXS22W</strain>
    </source>
</reference>
<dbReference type="InterPro" id="IPR019953">
    <property type="entry name" value="OHR"/>
</dbReference>
<keyword evidence="4" id="KW-1185">Reference proteome</keyword>
<organism evidence="3 4">
    <name type="scientific">Pseudaquabacterium inlustre</name>
    <dbReference type="NCBI Taxonomy" id="2984192"/>
    <lineage>
        <taxon>Bacteria</taxon>
        <taxon>Pseudomonadati</taxon>
        <taxon>Pseudomonadota</taxon>
        <taxon>Betaproteobacteria</taxon>
        <taxon>Burkholderiales</taxon>
        <taxon>Sphaerotilaceae</taxon>
        <taxon>Pseudaquabacterium</taxon>
    </lineage>
</organism>
<evidence type="ECO:0000256" key="1">
    <source>
        <dbReference type="ARBA" id="ARBA00007378"/>
    </source>
</evidence>
<name>A0ABU9CMX7_9BURK</name>
<gene>
    <name evidence="3" type="ORF">AACH10_17590</name>
</gene>
<dbReference type="NCBIfam" id="TIGR03561">
    <property type="entry name" value="organ_hyd_perox"/>
    <property type="match status" value="1"/>
</dbReference>
<evidence type="ECO:0000313" key="3">
    <source>
        <dbReference type="EMBL" id="MEK8052069.1"/>
    </source>
</evidence>
<dbReference type="InterPro" id="IPR003718">
    <property type="entry name" value="OsmC/Ohr_fam"/>
</dbReference>
<dbReference type="SUPFAM" id="SSF82784">
    <property type="entry name" value="OsmC-like"/>
    <property type="match status" value="1"/>
</dbReference>
<dbReference type="Gene3D" id="3.30.300.20">
    <property type="match status" value="1"/>
</dbReference>
<dbReference type="RefSeq" id="WP_341411786.1">
    <property type="nucleotide sequence ID" value="NZ_JBBUTH010000009.1"/>
</dbReference>
<feature type="region of interest" description="Disordered" evidence="2">
    <location>
        <begin position="17"/>
        <end position="44"/>
    </location>
</feature>
<dbReference type="EMBL" id="JBBUTH010000009">
    <property type="protein sequence ID" value="MEK8052069.1"/>
    <property type="molecule type" value="Genomic_DNA"/>
</dbReference>
<comment type="caution">
    <text evidence="3">The sequence shown here is derived from an EMBL/GenBank/DDBJ whole genome shotgun (WGS) entry which is preliminary data.</text>
</comment>
<dbReference type="InterPro" id="IPR015946">
    <property type="entry name" value="KH_dom-like_a/b"/>
</dbReference>
<dbReference type="PANTHER" id="PTHR33797:SF2">
    <property type="entry name" value="ORGANIC HYDROPEROXIDE RESISTANCE PROTEIN-LIKE"/>
    <property type="match status" value="1"/>
</dbReference>
<dbReference type="Pfam" id="PF02566">
    <property type="entry name" value="OsmC"/>
    <property type="match status" value="1"/>
</dbReference>
<dbReference type="Proteomes" id="UP001365405">
    <property type="component" value="Unassembled WGS sequence"/>
</dbReference>
<sequence length="144" mass="14480">MAIDTALYTATATATGGRAGTAESNDGRLKTTLSTPKALGGDDGAGTNPEQLFAAGYSACFIGAMKAVAGRQGKRLPAEVSITSDVGIGPMTGKAGAFGISVAMRISVPGMDRAELETLVATAHEVCPYSNATRGNVDVTLTVV</sequence>
<protein>
    <submittedName>
        <fullName evidence="3">Organic hydroperoxide resistance protein</fullName>
    </submittedName>
</protein>
<dbReference type="InterPro" id="IPR036102">
    <property type="entry name" value="OsmC/Ohrsf"/>
</dbReference>
<dbReference type="Gene3D" id="2.20.25.10">
    <property type="match status" value="1"/>
</dbReference>
<evidence type="ECO:0000256" key="2">
    <source>
        <dbReference type="SAM" id="MobiDB-lite"/>
    </source>
</evidence>
<proteinExistence type="inferred from homology"/>